<evidence type="ECO:0008006" key="4">
    <source>
        <dbReference type="Google" id="ProtNLM"/>
    </source>
</evidence>
<protein>
    <recommendedName>
        <fullName evidence="4">Glycosyltransferase RgtA/B/C/D-like domain-containing protein</fullName>
    </recommendedName>
</protein>
<keyword evidence="1" id="KW-1133">Transmembrane helix</keyword>
<evidence type="ECO:0000313" key="3">
    <source>
        <dbReference type="Proteomes" id="UP000095228"/>
    </source>
</evidence>
<dbReference type="EMBL" id="CP016094">
    <property type="protein sequence ID" value="AOS44941.1"/>
    <property type="molecule type" value="Genomic_DNA"/>
</dbReference>
<gene>
    <name evidence="2" type="ORF">Verru16b_02010</name>
</gene>
<proteinExistence type="predicted"/>
<keyword evidence="1" id="KW-0812">Transmembrane</keyword>
<feature type="transmembrane region" description="Helical" evidence="1">
    <location>
        <begin position="368"/>
        <end position="385"/>
    </location>
</feature>
<feature type="transmembrane region" description="Helical" evidence="1">
    <location>
        <begin position="397"/>
        <end position="415"/>
    </location>
</feature>
<feature type="transmembrane region" description="Helical" evidence="1">
    <location>
        <begin position="254"/>
        <end position="274"/>
    </location>
</feature>
<feature type="transmembrane region" description="Helical" evidence="1">
    <location>
        <begin position="343"/>
        <end position="362"/>
    </location>
</feature>
<sequence length="556" mass="60469">MMSFLQWLDTHPVAHGLTAWGCFALGLASALSPSRPAAPSSRAPFLGHPAVFASLLLLTLLAFRWPSWFAPVEFNPDESQIVAGALTLQSSPVFWKYVDGTTHGPLNEYALNLAALFGLPLTHAGARAMATLLLAGTLICLWQTLRPFLAEPAVRLAVFPALCVWAFSWAGDYVHYSSELVAVSLLAGAGWALTAMLRPQAPSRTAPLVAGALLALVPLAKLQATPLALVLGLAALSTLVWSRPAGWVRLAAGLVGGALLVGAGLGLFLVVYGLEAQFWYSYVVSNLAYAGSRDHPLHDMPNYFWSFLTTGQSFAWFFYGTMAYVLYRAHAVWQAADVTRRRALLAAWLLVLLAYLCVIYPGRRVAHYLHLLVGPLTLLAGLHLASPPTTGRAFRGIPASLLAVLLLLTVLPQAVNRWLAVPFHPGQLAEHLATPASAAARHIQARSQPGDLLTVWGWEPRLHVETQLAQGTREAHSAFQLFAGPMQDFYRSRYLRDLQARQPAWFVDATGPGAFVFDAARHGHEIFPALQTLIAERYALQAQIGSTRIYHLKSPH</sequence>
<feature type="transmembrane region" description="Helical" evidence="1">
    <location>
        <begin position="226"/>
        <end position="242"/>
    </location>
</feature>
<organism evidence="2 3">
    <name type="scientific">Lacunisphaera limnophila</name>
    <dbReference type="NCBI Taxonomy" id="1838286"/>
    <lineage>
        <taxon>Bacteria</taxon>
        <taxon>Pseudomonadati</taxon>
        <taxon>Verrucomicrobiota</taxon>
        <taxon>Opitutia</taxon>
        <taxon>Opitutales</taxon>
        <taxon>Opitutaceae</taxon>
        <taxon>Lacunisphaera</taxon>
    </lineage>
</organism>
<dbReference type="OrthoDB" id="196053at2"/>
<dbReference type="Proteomes" id="UP000095228">
    <property type="component" value="Chromosome"/>
</dbReference>
<keyword evidence="3" id="KW-1185">Reference proteome</keyword>
<feature type="transmembrane region" description="Helical" evidence="1">
    <location>
        <begin position="303"/>
        <end position="327"/>
    </location>
</feature>
<dbReference type="RefSeq" id="WP_069962142.1">
    <property type="nucleotide sequence ID" value="NZ_CP016094.1"/>
</dbReference>
<feature type="transmembrane region" description="Helical" evidence="1">
    <location>
        <begin position="153"/>
        <end position="170"/>
    </location>
</feature>
<reference evidence="2 3" key="1">
    <citation type="submission" date="2016-06" db="EMBL/GenBank/DDBJ databases">
        <title>Three novel species with peptidoglycan cell walls form the new genus Lacunisphaera gen. nov. in the family Opitutaceae of the verrucomicrobial subdivision 4.</title>
        <authorList>
            <person name="Rast P."/>
            <person name="Gloeckner I."/>
            <person name="Jogler M."/>
            <person name="Boedeker C."/>
            <person name="Jeske O."/>
            <person name="Wiegand S."/>
            <person name="Reinhardt R."/>
            <person name="Schumann P."/>
            <person name="Rohde M."/>
            <person name="Spring S."/>
            <person name="Gloeckner F.O."/>
            <person name="Jogler C."/>
        </authorList>
    </citation>
    <scope>NUCLEOTIDE SEQUENCE [LARGE SCALE GENOMIC DNA]</scope>
    <source>
        <strain evidence="2 3">IG16b</strain>
    </source>
</reference>
<dbReference type="AlphaFoldDB" id="A0A1D8AVP1"/>
<accession>A0A1D8AVP1</accession>
<evidence type="ECO:0000313" key="2">
    <source>
        <dbReference type="EMBL" id="AOS44941.1"/>
    </source>
</evidence>
<keyword evidence="1" id="KW-0472">Membrane</keyword>
<feature type="transmembrane region" description="Helical" evidence="1">
    <location>
        <begin position="43"/>
        <end position="65"/>
    </location>
</feature>
<dbReference type="KEGG" id="obg:Verru16b_02010"/>
<name>A0A1D8AVP1_9BACT</name>
<feature type="transmembrane region" description="Helical" evidence="1">
    <location>
        <begin position="113"/>
        <end position="141"/>
    </location>
</feature>
<feature type="transmembrane region" description="Helical" evidence="1">
    <location>
        <begin position="12"/>
        <end position="31"/>
    </location>
</feature>
<evidence type="ECO:0000256" key="1">
    <source>
        <dbReference type="SAM" id="Phobius"/>
    </source>
</evidence>
<dbReference type="STRING" id="1838286.Verru16b_02010"/>